<evidence type="ECO:0000313" key="1">
    <source>
        <dbReference type="EMBL" id="QUN34446.1"/>
    </source>
</evidence>
<organism evidence="1 2">
    <name type="scientific">Clostridium beijerinckii</name>
    <name type="common">Clostridium MP</name>
    <dbReference type="NCBI Taxonomy" id="1520"/>
    <lineage>
        <taxon>Bacteria</taxon>
        <taxon>Bacillati</taxon>
        <taxon>Bacillota</taxon>
        <taxon>Clostridia</taxon>
        <taxon>Eubacteriales</taxon>
        <taxon>Clostridiaceae</taxon>
        <taxon>Clostridium</taxon>
    </lineage>
</organism>
<name>A0AB74VDF3_CLOBE</name>
<keyword evidence="2" id="KW-1185">Reference proteome</keyword>
<evidence type="ECO:0000313" key="2">
    <source>
        <dbReference type="Proteomes" id="UP000679373"/>
    </source>
</evidence>
<protein>
    <submittedName>
        <fullName evidence="1">Uncharacterized protein</fullName>
    </submittedName>
</protein>
<accession>A0AB74VDF3</accession>
<dbReference type="RefSeq" id="WP_172462677.1">
    <property type="nucleotide sequence ID" value="NZ_BKAK01000058.1"/>
</dbReference>
<sequence>MLNLVIPTNKTTLQRQIKALKYALKTDTSDKDKQIHLEALKCLEELLKTF</sequence>
<proteinExistence type="predicted"/>
<gene>
    <name evidence="1" type="ORF">KEC93_21365</name>
</gene>
<dbReference type="AlphaFoldDB" id="A0AB74VDF3"/>
<dbReference type="EMBL" id="CP073653">
    <property type="protein sequence ID" value="QUN34446.1"/>
    <property type="molecule type" value="Genomic_DNA"/>
</dbReference>
<dbReference type="GeneID" id="66347130"/>
<dbReference type="Proteomes" id="UP000679373">
    <property type="component" value="Chromosome"/>
</dbReference>
<reference evidence="1" key="1">
    <citation type="submission" date="2021-04" db="EMBL/GenBank/DDBJ databases">
        <title>Complete genome sequence of the type strain Clostridium beijerinckii NRRL B-598.</title>
        <authorList>
            <person name="Sedlar K."/>
            <person name="Branska B."/>
            <person name="Bezdicek M."/>
            <person name="Nykrynova M."/>
            <person name="Lengerova M."/>
            <person name="Skutkova H."/>
            <person name="Patakova P."/>
        </authorList>
    </citation>
    <scope>NUCLEOTIDE SEQUENCE</scope>
    <source>
        <strain evidence="1">DSM 791</strain>
    </source>
</reference>